<dbReference type="PANTHER" id="PTHR10412">
    <property type="entry name" value="MANNOSYL-OLIGOSACCHARIDE GLUCOSIDASE"/>
    <property type="match status" value="1"/>
</dbReference>
<dbReference type="InterPro" id="IPR008928">
    <property type="entry name" value="6-hairpin_glycosidase_sf"/>
</dbReference>
<dbReference type="GO" id="GO:0004573">
    <property type="term" value="F:Glc3Man9GlcNAc2 oligosaccharide glucosidase activity"/>
    <property type="evidence" value="ECO:0007669"/>
    <property type="project" value="InterPro"/>
</dbReference>
<accession>A0A5K7XF43</accession>
<dbReference type="InterPro" id="IPR054491">
    <property type="entry name" value="MGH1-like_GH"/>
</dbReference>
<evidence type="ECO:0000313" key="4">
    <source>
        <dbReference type="Proteomes" id="UP000326837"/>
    </source>
</evidence>
<feature type="domain" description="Mannosylglycerate hydrolase MGH1-like glycoside hydrolase" evidence="2">
    <location>
        <begin position="437"/>
        <end position="665"/>
    </location>
</feature>
<dbReference type="InterPro" id="IPR012341">
    <property type="entry name" value="6hp_glycosidase-like_sf"/>
</dbReference>
<sequence length="939" mass="107480">MKLMSTEPHTDAESRRLRESGSRAQNWQRWGPYLAERQWGTVREDYSADGEAWGYFTHEQSRSRAYRWGEDGLLGVTDRECRLCFALALWNGRDPILKERLFGLTGPEGNHGEDVKECYYYLDSTPTHSYMKALYKYPQGAFPYAQLTEENRRRTKADPEFELADTGIFDESRYFDVFAEYAKASPDDLLIRLTIANRGPETAAIHLLPTLWFRNSWSWGCTHEGCEVKPRLEAAGPAAVVTRHVSLGEFRLDVEQPAGAEPVELVFTENETDAQQAFAVDDSKRYVKDAFHRYLIQGEAAAINPQRHGTKAAAIYRLNIPAGEQVVVRLRLAAASEAKEQPFTGFDELFAIRIREADQFYASRIPDSSNAEEANVARQAYAGLLWSKQFYHYVVKDWLTGDPDQPAPPAVRQFGRNHDWPHLFNRDVISMPDAWEYPWYAAWDLAFHMIPMATVDPEFAKSQLELFLREWYLHPNGQMPAYEWALSDVNPPVHAWACWRVYKMTAPRGERDVAFLKRVFTKLLLNFTWWVNRKDVAGNHLFAGGFLGLDNIGVFDRSKPLPGGGRLEQADGTAWMAFYASTMLAMALELAQFDNTYEDIASKFFEHFVHIADAMNTLGGMGLWHEVDGFFYDQLKVDDSVTSLGIRSIVGIIPLFAVEVLEQADIDRLPGFRKRMEWFLKHRPDLGRHIAYCEKSHIGVEHDDEHGDDFAGHRLLAIPSCERLQRVLTYLFDETEFLAPHGIRALSQFHREHPFVLWAEGQEHRVDYTPGESTTGIFGGNSNWRGPIWFPINFLIIEALERYYHFYGDSVSIPCPTGSGRMLNLFEASQELRRRLSSLFLPDAAGRRPCHGLEERYANDPHWRDLPLFYEYFHGDDGRGLGASHQTGWTALVATMLRDFHTPRTAGYAQRNRPTQASAHEQNGHPAQPQHGHKQTQPQ</sequence>
<dbReference type="PANTHER" id="PTHR10412:SF10">
    <property type="entry name" value="GLYCOSYL HYDROLASE FAMILY 63 C-TERMINAL DOMAIN-CONTAINING PROTEIN"/>
    <property type="match status" value="1"/>
</dbReference>
<name>A0A5K7XF43_9BACT</name>
<evidence type="ECO:0000256" key="1">
    <source>
        <dbReference type="SAM" id="MobiDB-lite"/>
    </source>
</evidence>
<feature type="region of interest" description="Disordered" evidence="1">
    <location>
        <begin position="908"/>
        <end position="939"/>
    </location>
</feature>
<feature type="compositionally biased region" description="Basic and acidic residues" evidence="1">
    <location>
        <begin position="8"/>
        <end position="20"/>
    </location>
</feature>
<evidence type="ECO:0000259" key="2">
    <source>
        <dbReference type="Pfam" id="PF22422"/>
    </source>
</evidence>
<dbReference type="Gene3D" id="1.50.10.10">
    <property type="match status" value="2"/>
</dbReference>
<reference evidence="4" key="1">
    <citation type="submission" date="2019-10" db="EMBL/GenBank/DDBJ databases">
        <title>Lacipirellula parvula gen. nov., sp. nov., representing a lineage of planctomycetes widespread in freshwater anoxic habitats, and description of the family Lacipirellulaceae.</title>
        <authorList>
            <person name="Dedysh S.N."/>
            <person name="Kulichevskaya I.S."/>
            <person name="Beletsky A.V."/>
            <person name="Rakitin A.L."/>
            <person name="Mardanov A.V."/>
            <person name="Ivanova A.A."/>
            <person name="Saltykova V.X."/>
            <person name="Rijpstra W.I.C."/>
            <person name="Sinninghe Damste J.S."/>
            <person name="Ravin N.V."/>
        </authorList>
    </citation>
    <scope>NUCLEOTIDE SEQUENCE [LARGE SCALE GENOMIC DNA]</scope>
    <source>
        <strain evidence="4">PX69</strain>
    </source>
</reference>
<organism evidence="3 4">
    <name type="scientific">Lacipirellula parvula</name>
    <dbReference type="NCBI Taxonomy" id="2650471"/>
    <lineage>
        <taxon>Bacteria</taxon>
        <taxon>Pseudomonadati</taxon>
        <taxon>Planctomycetota</taxon>
        <taxon>Planctomycetia</taxon>
        <taxon>Pirellulales</taxon>
        <taxon>Lacipirellulaceae</taxon>
        <taxon>Lacipirellula</taxon>
    </lineage>
</organism>
<dbReference type="GO" id="GO:0009311">
    <property type="term" value="P:oligosaccharide metabolic process"/>
    <property type="evidence" value="ECO:0007669"/>
    <property type="project" value="InterPro"/>
</dbReference>
<protein>
    <recommendedName>
        <fullName evidence="2">Mannosylglycerate hydrolase MGH1-like glycoside hydrolase domain-containing protein</fullName>
    </recommendedName>
</protein>
<dbReference type="KEGG" id="lpav:PLANPX_1221"/>
<dbReference type="InterPro" id="IPR004888">
    <property type="entry name" value="Glycoside_hydrolase_63"/>
</dbReference>
<dbReference type="SUPFAM" id="SSF48208">
    <property type="entry name" value="Six-hairpin glycosidases"/>
    <property type="match status" value="1"/>
</dbReference>
<feature type="compositionally biased region" description="Polar residues" evidence="1">
    <location>
        <begin position="912"/>
        <end position="921"/>
    </location>
</feature>
<dbReference type="Pfam" id="PF22422">
    <property type="entry name" value="MGH1-like_GH"/>
    <property type="match status" value="1"/>
</dbReference>
<dbReference type="Proteomes" id="UP000326837">
    <property type="component" value="Chromosome"/>
</dbReference>
<dbReference type="AlphaFoldDB" id="A0A5K7XF43"/>
<dbReference type="EMBL" id="AP021861">
    <property type="protein sequence ID" value="BBO31609.1"/>
    <property type="molecule type" value="Genomic_DNA"/>
</dbReference>
<gene>
    <name evidence="3" type="ORF">PLANPX_1221</name>
</gene>
<feature type="region of interest" description="Disordered" evidence="1">
    <location>
        <begin position="1"/>
        <end position="20"/>
    </location>
</feature>
<evidence type="ECO:0000313" key="3">
    <source>
        <dbReference type="EMBL" id="BBO31609.1"/>
    </source>
</evidence>
<proteinExistence type="predicted"/>
<keyword evidence="4" id="KW-1185">Reference proteome</keyword>